<dbReference type="Pfam" id="PF00112">
    <property type="entry name" value="Peptidase_C1"/>
    <property type="match status" value="2"/>
</dbReference>
<evidence type="ECO:0000256" key="3">
    <source>
        <dbReference type="ARBA" id="ARBA00022801"/>
    </source>
</evidence>
<keyword evidence="3" id="KW-0378">Hydrolase</keyword>
<evidence type="ECO:0000256" key="1">
    <source>
        <dbReference type="ARBA" id="ARBA00008455"/>
    </source>
</evidence>
<reference evidence="6" key="1">
    <citation type="journal article" date="2023" name="Plant J.">
        <title>Genome sequences and population genomics provide insights into the demographic history, inbreeding, and mutation load of two 'living fossil' tree species of Dipteronia.</title>
        <authorList>
            <person name="Feng Y."/>
            <person name="Comes H.P."/>
            <person name="Chen J."/>
            <person name="Zhu S."/>
            <person name="Lu R."/>
            <person name="Zhang X."/>
            <person name="Li P."/>
            <person name="Qiu J."/>
            <person name="Olsen K.M."/>
            <person name="Qiu Y."/>
        </authorList>
    </citation>
    <scope>NUCLEOTIDE SEQUENCE</scope>
    <source>
        <strain evidence="6">NBL</strain>
    </source>
</reference>
<evidence type="ECO:0000259" key="5">
    <source>
        <dbReference type="SMART" id="SM00645"/>
    </source>
</evidence>
<evidence type="ECO:0000313" key="6">
    <source>
        <dbReference type="EMBL" id="KAK3231715.1"/>
    </source>
</evidence>
<keyword evidence="2" id="KW-0645">Protease</keyword>
<proteinExistence type="inferred from homology"/>
<dbReference type="Proteomes" id="UP001281410">
    <property type="component" value="Unassembled WGS sequence"/>
</dbReference>
<gene>
    <name evidence="6" type="ORF">Dsin_003596</name>
</gene>
<evidence type="ECO:0000313" key="7">
    <source>
        <dbReference type="Proteomes" id="UP001281410"/>
    </source>
</evidence>
<dbReference type="PANTHER" id="PTHR12411">
    <property type="entry name" value="CYSTEINE PROTEASE FAMILY C1-RELATED"/>
    <property type="match status" value="1"/>
</dbReference>
<organism evidence="6 7">
    <name type="scientific">Dipteronia sinensis</name>
    <dbReference type="NCBI Taxonomy" id="43782"/>
    <lineage>
        <taxon>Eukaryota</taxon>
        <taxon>Viridiplantae</taxon>
        <taxon>Streptophyta</taxon>
        <taxon>Embryophyta</taxon>
        <taxon>Tracheophyta</taxon>
        <taxon>Spermatophyta</taxon>
        <taxon>Magnoliopsida</taxon>
        <taxon>eudicotyledons</taxon>
        <taxon>Gunneridae</taxon>
        <taxon>Pentapetalae</taxon>
        <taxon>rosids</taxon>
        <taxon>malvids</taxon>
        <taxon>Sapindales</taxon>
        <taxon>Sapindaceae</taxon>
        <taxon>Hippocastanoideae</taxon>
        <taxon>Acereae</taxon>
        <taxon>Dipteronia</taxon>
    </lineage>
</organism>
<dbReference type="InterPro" id="IPR000668">
    <property type="entry name" value="Peptidase_C1A_C"/>
</dbReference>
<keyword evidence="4" id="KW-0788">Thiol protease</keyword>
<keyword evidence="7" id="KW-1185">Reference proteome</keyword>
<protein>
    <recommendedName>
        <fullName evidence="5">Peptidase C1A papain C-terminal domain-containing protein</fullName>
    </recommendedName>
</protein>
<comment type="caution">
    <text evidence="6">The sequence shown here is derived from an EMBL/GenBank/DDBJ whole genome shotgun (WGS) entry which is preliminary data.</text>
</comment>
<dbReference type="EMBL" id="JANJYJ010000001">
    <property type="protein sequence ID" value="KAK3231715.1"/>
    <property type="molecule type" value="Genomic_DNA"/>
</dbReference>
<dbReference type="InterPro" id="IPR025661">
    <property type="entry name" value="Pept_asp_AS"/>
</dbReference>
<feature type="domain" description="Peptidase C1A papain C-terminal" evidence="5">
    <location>
        <begin position="1"/>
        <end position="132"/>
    </location>
</feature>
<dbReference type="Gene3D" id="3.90.70.10">
    <property type="entry name" value="Cysteine proteinases"/>
    <property type="match status" value="2"/>
</dbReference>
<dbReference type="InterPro" id="IPR013128">
    <property type="entry name" value="Peptidase_C1A"/>
</dbReference>
<dbReference type="GO" id="GO:0008234">
    <property type="term" value="F:cysteine-type peptidase activity"/>
    <property type="evidence" value="ECO:0007669"/>
    <property type="project" value="UniProtKB-KW"/>
</dbReference>
<evidence type="ECO:0000256" key="4">
    <source>
        <dbReference type="ARBA" id="ARBA00022807"/>
    </source>
</evidence>
<dbReference type="SMART" id="SM00645">
    <property type="entry name" value="Pept_C1"/>
    <property type="match status" value="1"/>
</dbReference>
<dbReference type="GO" id="GO:0006508">
    <property type="term" value="P:proteolysis"/>
    <property type="evidence" value="ECO:0007669"/>
    <property type="project" value="UniProtKB-KW"/>
</dbReference>
<dbReference type="SUPFAM" id="SSF54001">
    <property type="entry name" value="Cysteine proteinases"/>
    <property type="match status" value="1"/>
</dbReference>
<evidence type="ECO:0000256" key="2">
    <source>
        <dbReference type="ARBA" id="ARBA00022670"/>
    </source>
</evidence>
<dbReference type="InterPro" id="IPR038765">
    <property type="entry name" value="Papain-like_cys_pep_sf"/>
</dbReference>
<name>A0AAE0EMA9_9ROSI</name>
<dbReference type="PROSITE" id="PS00640">
    <property type="entry name" value="THIOL_PROTEASE_ASN"/>
    <property type="match status" value="1"/>
</dbReference>
<dbReference type="AlphaFoldDB" id="A0AAE0EMA9"/>
<accession>A0AAE0EMA9</accession>
<sequence length="133" mass="14995">MSKRNLVELSEQQLIECSDECSDEWGHYILAYEFMEKVGGIFEKAIDYPYTAKDPASLQFNGEIIRTYKGGVACPDECSNDLKHAVTLVGYGSDRHWIIKNSWGKDYGEDGYYSLCKGKLTCSKDPKATVIFA</sequence>
<comment type="similarity">
    <text evidence="1">Belongs to the peptidase C1 family.</text>
</comment>